<organism evidence="11 12">
    <name type="scientific">Shinella sumterensis</name>
    <dbReference type="NCBI Taxonomy" id="1967501"/>
    <lineage>
        <taxon>Bacteria</taxon>
        <taxon>Pseudomonadati</taxon>
        <taxon>Pseudomonadota</taxon>
        <taxon>Alphaproteobacteria</taxon>
        <taxon>Hyphomicrobiales</taxon>
        <taxon>Rhizobiaceae</taxon>
        <taxon>Shinella</taxon>
    </lineage>
</organism>
<dbReference type="GO" id="GO:0005886">
    <property type="term" value="C:plasma membrane"/>
    <property type="evidence" value="ECO:0007669"/>
    <property type="project" value="UniProtKB-SubCell"/>
</dbReference>
<proteinExistence type="predicted"/>
<evidence type="ECO:0000259" key="9">
    <source>
        <dbReference type="Pfam" id="PF00884"/>
    </source>
</evidence>
<dbReference type="GO" id="GO:0009244">
    <property type="term" value="P:lipopolysaccharide core region biosynthetic process"/>
    <property type="evidence" value="ECO:0007669"/>
    <property type="project" value="TreeGrafter"/>
</dbReference>
<dbReference type="InterPro" id="IPR058130">
    <property type="entry name" value="PEA_transf_C"/>
</dbReference>
<evidence type="ECO:0000256" key="2">
    <source>
        <dbReference type="ARBA" id="ARBA00022475"/>
    </source>
</evidence>
<keyword evidence="6 8" id="KW-1133">Transmembrane helix</keyword>
<evidence type="ECO:0000256" key="8">
    <source>
        <dbReference type="SAM" id="Phobius"/>
    </source>
</evidence>
<feature type="transmembrane region" description="Helical" evidence="8">
    <location>
        <begin position="54"/>
        <end position="76"/>
    </location>
</feature>
<dbReference type="PANTHER" id="PTHR30443:SF0">
    <property type="entry name" value="PHOSPHOETHANOLAMINE TRANSFERASE EPTA"/>
    <property type="match status" value="1"/>
</dbReference>
<evidence type="ECO:0000256" key="5">
    <source>
        <dbReference type="ARBA" id="ARBA00022692"/>
    </source>
</evidence>
<feature type="transmembrane region" description="Helical" evidence="8">
    <location>
        <begin position="162"/>
        <end position="180"/>
    </location>
</feature>
<dbReference type="NCBIfam" id="NF028537">
    <property type="entry name" value="P_eth_NH2_trans"/>
    <property type="match status" value="1"/>
</dbReference>
<sequence>MKHMAAATLRAQLNRFRPQLGDLVTSIVVAVYLLLFLNATFWSKAGLYLKNDPSAYAALWVAIFALFAIGTVAVSIKYIIKPVLILYIAVATAAAWFTDTYGVFVDTDMVRNAFETTKAESQDLLTPGLIKHFALYFFLPTAFLTWIRIVHQPFGRKIRQNAITIFVCFLVFVSLGAAFYKPYSAVVRTKRDLIKTLNPITPLVSTTKYILGASQEIIISVKPVGGDAKIDARADGSTKPRVAIIVVGETARAANFSLDSYARETNPELARQDVIYFSNVSSCGTATDVSLPCMFSNLKRSGYDHKTGLENENVLDVLVRAGVDVTWMENNTGSKGVADRVRNVIITGSSDSRFCKDGDCKDEIFLEKIDEWLNGITKDSVLVLHQLGNHGPAYYERYPDAFRKFIPDCRTTELSRCKDSEIVNAYDNAILYTDFILSKIVERLKARTVTLSTGFLYVSDHGESLGENNLYLHGTPYFMAPDEQTRVPLIAWFDRQFASSMGLNLDCLKKSATMPLSHDNLFSSLLGMMNVTTKAYERDLDMFAACRGALAALPGS</sequence>
<keyword evidence="11" id="KW-0614">Plasmid</keyword>
<dbReference type="Pfam" id="PF08019">
    <property type="entry name" value="EptA_B_N"/>
    <property type="match status" value="1"/>
</dbReference>
<dbReference type="Proteomes" id="UP001234585">
    <property type="component" value="Plasmid unnamed5"/>
</dbReference>
<keyword evidence="3" id="KW-0997">Cell inner membrane</keyword>
<evidence type="ECO:0000256" key="1">
    <source>
        <dbReference type="ARBA" id="ARBA00004429"/>
    </source>
</evidence>
<dbReference type="AlphaFoldDB" id="A0AA50CS57"/>
<feature type="domain" description="Sulfatase N-terminal" evidence="9">
    <location>
        <begin position="243"/>
        <end position="531"/>
    </location>
</feature>
<dbReference type="InterPro" id="IPR040423">
    <property type="entry name" value="PEA_transferase"/>
</dbReference>
<keyword evidence="7 8" id="KW-0472">Membrane</keyword>
<feature type="transmembrane region" description="Helical" evidence="8">
    <location>
        <begin position="20"/>
        <end position="42"/>
    </location>
</feature>
<dbReference type="Gene3D" id="3.40.720.10">
    <property type="entry name" value="Alkaline Phosphatase, subunit A"/>
    <property type="match status" value="1"/>
</dbReference>
<evidence type="ECO:0000256" key="3">
    <source>
        <dbReference type="ARBA" id="ARBA00022519"/>
    </source>
</evidence>
<keyword evidence="12" id="KW-1185">Reference proteome</keyword>
<dbReference type="RefSeq" id="WP_306041355.1">
    <property type="nucleotide sequence ID" value="NZ_CP132307.1"/>
</dbReference>
<gene>
    <name evidence="11" type="ORF">Q9313_27290</name>
</gene>
<dbReference type="GO" id="GO:0016776">
    <property type="term" value="F:phosphotransferase activity, phosphate group as acceptor"/>
    <property type="evidence" value="ECO:0007669"/>
    <property type="project" value="TreeGrafter"/>
</dbReference>
<reference evidence="11 12" key="1">
    <citation type="submission" date="2023-08" db="EMBL/GenBank/DDBJ databases">
        <title>Pathogen: clinical or host-associated sample.</title>
        <authorList>
            <person name="Hergert J."/>
            <person name="Casey R."/>
            <person name="Wagner J."/>
            <person name="Young E.L."/>
            <person name="Oakeson K.F."/>
        </authorList>
    </citation>
    <scope>NUCLEOTIDE SEQUENCE [LARGE SCALE GENOMIC DNA]</scope>
    <source>
        <strain evidence="11 12">1760953</strain>
        <plasmid evidence="11 12">unnamed5</plasmid>
    </source>
</reference>
<name>A0AA50CS57_9HYPH</name>
<evidence type="ECO:0000259" key="10">
    <source>
        <dbReference type="Pfam" id="PF08019"/>
    </source>
</evidence>
<feature type="transmembrane region" description="Helical" evidence="8">
    <location>
        <begin position="133"/>
        <end position="150"/>
    </location>
</feature>
<feature type="domain" description="Phosphoethanolamine transferase N-terminal" evidence="10">
    <location>
        <begin position="64"/>
        <end position="210"/>
    </location>
</feature>
<accession>A0AA50CS57</accession>
<feature type="transmembrane region" description="Helical" evidence="8">
    <location>
        <begin position="83"/>
        <end position="104"/>
    </location>
</feature>
<comment type="subcellular location">
    <subcellularLocation>
        <location evidence="1">Cell inner membrane</location>
        <topology evidence="1">Multi-pass membrane protein</topology>
    </subcellularLocation>
</comment>
<evidence type="ECO:0000256" key="7">
    <source>
        <dbReference type="ARBA" id="ARBA00023136"/>
    </source>
</evidence>
<dbReference type="CDD" id="cd16017">
    <property type="entry name" value="LptA"/>
    <property type="match status" value="1"/>
</dbReference>
<evidence type="ECO:0000256" key="4">
    <source>
        <dbReference type="ARBA" id="ARBA00022679"/>
    </source>
</evidence>
<evidence type="ECO:0000313" key="12">
    <source>
        <dbReference type="Proteomes" id="UP001234585"/>
    </source>
</evidence>
<dbReference type="Pfam" id="PF00884">
    <property type="entry name" value="Sulfatase"/>
    <property type="match status" value="1"/>
</dbReference>
<protein>
    <submittedName>
        <fullName evidence="11">Phosphoethanolamine--lipid A transferase</fullName>
    </submittedName>
</protein>
<dbReference type="EMBL" id="CP132307">
    <property type="protein sequence ID" value="WLS01091.1"/>
    <property type="molecule type" value="Genomic_DNA"/>
</dbReference>
<geneLocation type="plasmid" evidence="11 12">
    <name>unnamed5</name>
</geneLocation>
<dbReference type="PANTHER" id="PTHR30443">
    <property type="entry name" value="INNER MEMBRANE PROTEIN"/>
    <property type="match status" value="1"/>
</dbReference>
<dbReference type="InterPro" id="IPR012549">
    <property type="entry name" value="EptA-like_N"/>
</dbReference>
<keyword evidence="2" id="KW-1003">Cell membrane</keyword>
<keyword evidence="5 8" id="KW-0812">Transmembrane</keyword>
<evidence type="ECO:0000313" key="11">
    <source>
        <dbReference type="EMBL" id="WLS01091.1"/>
    </source>
</evidence>
<dbReference type="InterPro" id="IPR000917">
    <property type="entry name" value="Sulfatase_N"/>
</dbReference>
<evidence type="ECO:0000256" key="6">
    <source>
        <dbReference type="ARBA" id="ARBA00022989"/>
    </source>
</evidence>
<dbReference type="SUPFAM" id="SSF53649">
    <property type="entry name" value="Alkaline phosphatase-like"/>
    <property type="match status" value="1"/>
</dbReference>
<dbReference type="InterPro" id="IPR017850">
    <property type="entry name" value="Alkaline_phosphatase_core_sf"/>
</dbReference>
<keyword evidence="4 11" id="KW-0808">Transferase</keyword>